<evidence type="ECO:0000256" key="3">
    <source>
        <dbReference type="PROSITE-ProRule" id="PRU00464"/>
    </source>
</evidence>
<organism evidence="6 7">
    <name type="scientific">Solidesulfovibrio fructosivorans JJ]</name>
    <dbReference type="NCBI Taxonomy" id="596151"/>
    <lineage>
        <taxon>Bacteria</taxon>
        <taxon>Pseudomonadati</taxon>
        <taxon>Thermodesulfobacteriota</taxon>
        <taxon>Desulfovibrionia</taxon>
        <taxon>Desulfovibrionales</taxon>
        <taxon>Desulfovibrionaceae</taxon>
        <taxon>Solidesulfovibrio</taxon>
    </lineage>
</organism>
<proteinExistence type="predicted"/>
<dbReference type="Pfam" id="PF01230">
    <property type="entry name" value="HIT"/>
    <property type="match status" value="1"/>
</dbReference>
<dbReference type="eggNOG" id="COG0537">
    <property type="taxonomic scope" value="Bacteria"/>
</dbReference>
<evidence type="ECO:0000256" key="2">
    <source>
        <dbReference type="PIRSR" id="PIRSR601310-3"/>
    </source>
</evidence>
<feature type="short sequence motif" description="Histidine triad motif" evidence="2 3">
    <location>
        <begin position="125"/>
        <end position="129"/>
    </location>
</feature>
<dbReference type="InterPro" id="IPR036265">
    <property type="entry name" value="HIT-like_sf"/>
</dbReference>
<dbReference type="EMBL" id="AECZ01000064">
    <property type="protein sequence ID" value="EFL49138.1"/>
    <property type="molecule type" value="Genomic_DNA"/>
</dbReference>
<feature type="active site" description="Tele-AMP-histidine intermediate" evidence="1">
    <location>
        <position position="127"/>
    </location>
</feature>
<sequence>MRLPGRQSAGPNPVSFHDDAPGEVGIMPEADCIFCKIVKGDIPCARIYETEHVLAFLDVAPVAPGHTLVIPKAHYANLFDLPEEEGRRLFAALAPVGRAIMAATGASGINVQMNNYESAGQVVFHAHLHLIPRRAGDGLALWPGQPYPDGATMEALARAARQALGAA</sequence>
<evidence type="ECO:0000313" key="7">
    <source>
        <dbReference type="Proteomes" id="UP000006250"/>
    </source>
</evidence>
<keyword evidence="7" id="KW-1185">Reference proteome</keyword>
<evidence type="ECO:0000259" key="5">
    <source>
        <dbReference type="PROSITE" id="PS51084"/>
    </source>
</evidence>
<name>E1K2M2_SOLFR</name>
<dbReference type="PRINTS" id="PR00332">
    <property type="entry name" value="HISTRIAD"/>
</dbReference>
<evidence type="ECO:0000256" key="4">
    <source>
        <dbReference type="SAM" id="MobiDB-lite"/>
    </source>
</evidence>
<dbReference type="PROSITE" id="PS51084">
    <property type="entry name" value="HIT_2"/>
    <property type="match status" value="1"/>
</dbReference>
<dbReference type="InterPro" id="IPR039384">
    <property type="entry name" value="HINT"/>
</dbReference>
<protein>
    <submittedName>
        <fullName evidence="6">Histidine triad (HIT) protein</fullName>
    </submittedName>
</protein>
<reference evidence="6 7" key="1">
    <citation type="submission" date="2010-08" db="EMBL/GenBank/DDBJ databases">
        <title>The draft genome of Desulfovibrio fructosovorans JJ.</title>
        <authorList>
            <consortium name="US DOE Joint Genome Institute (JGI-PGF)"/>
            <person name="Lucas S."/>
            <person name="Copeland A."/>
            <person name="Lapidus A."/>
            <person name="Cheng J.-F."/>
            <person name="Bruce D."/>
            <person name="Goodwin L."/>
            <person name="Pitluck S."/>
            <person name="Land M.L."/>
            <person name="Hauser L."/>
            <person name="Chang Y.-J."/>
            <person name="Jeffries C."/>
            <person name="Wall J.D."/>
            <person name="Stahl D.A."/>
            <person name="Arkin A.P."/>
            <person name="Dehal P."/>
            <person name="Stolyar S.M."/>
            <person name="Hazen T.C."/>
            <person name="Woyke T.J."/>
        </authorList>
    </citation>
    <scope>NUCLEOTIDE SEQUENCE [LARGE SCALE GENOMIC DNA]</scope>
    <source>
        <strain evidence="6 7">JJ</strain>
    </source>
</reference>
<dbReference type="CDD" id="cd01277">
    <property type="entry name" value="HINT_subgroup"/>
    <property type="match status" value="1"/>
</dbReference>
<evidence type="ECO:0000313" key="6">
    <source>
        <dbReference type="EMBL" id="EFL49138.1"/>
    </source>
</evidence>
<comment type="caution">
    <text evidence="6">The sequence shown here is derived from an EMBL/GenBank/DDBJ whole genome shotgun (WGS) entry which is preliminary data.</text>
</comment>
<feature type="domain" description="HIT" evidence="5">
    <location>
        <begin position="33"/>
        <end position="140"/>
    </location>
</feature>
<dbReference type="Proteomes" id="UP000006250">
    <property type="component" value="Unassembled WGS sequence"/>
</dbReference>
<dbReference type="Gene3D" id="3.30.428.10">
    <property type="entry name" value="HIT-like"/>
    <property type="match status" value="1"/>
</dbReference>
<evidence type="ECO:0000256" key="1">
    <source>
        <dbReference type="PIRSR" id="PIRSR601310-1"/>
    </source>
</evidence>
<dbReference type="InterPro" id="IPR011146">
    <property type="entry name" value="HIT-like"/>
</dbReference>
<dbReference type="AlphaFoldDB" id="E1K2M2"/>
<feature type="region of interest" description="Disordered" evidence="4">
    <location>
        <begin position="1"/>
        <end position="20"/>
    </location>
</feature>
<accession>E1K2M2</accession>
<dbReference type="GO" id="GO:0003824">
    <property type="term" value="F:catalytic activity"/>
    <property type="evidence" value="ECO:0007669"/>
    <property type="project" value="InterPro"/>
</dbReference>
<dbReference type="GO" id="GO:0009117">
    <property type="term" value="P:nucleotide metabolic process"/>
    <property type="evidence" value="ECO:0007669"/>
    <property type="project" value="TreeGrafter"/>
</dbReference>
<gene>
    <name evidence="6" type="ORF">DesfrDRAFT_4122</name>
</gene>
<dbReference type="InterPro" id="IPR001310">
    <property type="entry name" value="Histidine_triad_HIT"/>
</dbReference>
<dbReference type="STRING" id="596151.DesfrDRAFT_4122"/>
<dbReference type="SUPFAM" id="SSF54197">
    <property type="entry name" value="HIT-like"/>
    <property type="match status" value="1"/>
</dbReference>
<dbReference type="PANTHER" id="PTHR46648">
    <property type="entry name" value="HIT FAMILY PROTEIN 1"/>
    <property type="match status" value="1"/>
</dbReference>
<dbReference type="PANTHER" id="PTHR46648:SF1">
    <property type="entry name" value="ADENOSINE 5'-MONOPHOSPHORAMIDASE HNT1"/>
    <property type="match status" value="1"/>
</dbReference>